<protein>
    <submittedName>
        <fullName evidence="5">Uncharacterized protein</fullName>
    </submittedName>
</protein>
<keyword evidence="2" id="KW-0131">Cell cycle</keyword>
<feature type="compositionally biased region" description="Acidic residues" evidence="3">
    <location>
        <begin position="671"/>
        <end position="680"/>
    </location>
</feature>
<feature type="region of interest" description="Disordered" evidence="3">
    <location>
        <begin position="667"/>
        <end position="735"/>
    </location>
</feature>
<dbReference type="Proteomes" id="UP000663824">
    <property type="component" value="Unassembled WGS sequence"/>
</dbReference>
<dbReference type="EMBL" id="CAJNRG010000066">
    <property type="protein sequence ID" value="CAF1961218.1"/>
    <property type="molecule type" value="Genomic_DNA"/>
</dbReference>
<dbReference type="Proteomes" id="UP000663887">
    <property type="component" value="Unassembled WGS sequence"/>
</dbReference>
<dbReference type="Pfam" id="PF04499">
    <property type="entry name" value="SAPS"/>
    <property type="match status" value="1"/>
</dbReference>
<dbReference type="PANTHER" id="PTHR12634:SF8">
    <property type="entry name" value="FIERY MOUNTAIN, ISOFORM D"/>
    <property type="match status" value="1"/>
</dbReference>
<evidence type="ECO:0000256" key="3">
    <source>
        <dbReference type="SAM" id="MobiDB-lite"/>
    </source>
</evidence>
<dbReference type="Proteomes" id="UP000663856">
    <property type="component" value="Unassembled WGS sequence"/>
</dbReference>
<accession>A0A815ZGA1</accession>
<feature type="compositionally biased region" description="Basic and acidic residues" evidence="3">
    <location>
        <begin position="717"/>
        <end position="735"/>
    </location>
</feature>
<evidence type="ECO:0000313" key="4">
    <source>
        <dbReference type="EMBL" id="CAF1278360.1"/>
    </source>
</evidence>
<dbReference type="EMBL" id="CAJNOW010010658">
    <property type="protein sequence ID" value="CAF1584233.1"/>
    <property type="molecule type" value="Genomic_DNA"/>
</dbReference>
<dbReference type="PANTHER" id="PTHR12634">
    <property type="entry name" value="SIT4 YEAST -ASSOCIATING PROTEIN-RELATED"/>
    <property type="match status" value="1"/>
</dbReference>
<feature type="region of interest" description="Disordered" evidence="3">
    <location>
        <begin position="761"/>
        <end position="782"/>
    </location>
</feature>
<evidence type="ECO:0000313" key="5">
    <source>
        <dbReference type="EMBL" id="CAF1584233.1"/>
    </source>
</evidence>
<comment type="similarity">
    <text evidence="1">Belongs to the SAPS family.</text>
</comment>
<evidence type="ECO:0000256" key="1">
    <source>
        <dbReference type="ARBA" id="ARBA00006180"/>
    </source>
</evidence>
<dbReference type="EMBL" id="CAJOBF010000416">
    <property type="protein sequence ID" value="CAF3814121.1"/>
    <property type="molecule type" value="Genomic_DNA"/>
</dbReference>
<sequence>MFWQCHIVTSSIDKLFDKPIDELKVEDFLDENDLIQECLNQNKRLLDYLIQENVMSELIHHVITLPSDNNFRYANIISELLSGDFQCIQETILEKRNLDLLYSFLIINNETLNPILASFFSRIISTLINRKPNEIIDYLKSRETFKDDFFRHLDSTSITDILFRLISDCGEQRSDTIKWYEDINLIDGLMQQILITESCSVQSNIATLLSEFLRLAFDQQTGNDCDIMGPTLSSTIERLLYSMNESSDGSSSLSNHLSSNGNGEKKSMTDEFEGKLTKLVLARRILSKSNLEHLFDALIKRPILISNGYEFLHTILDILGRHLSAPACISLLSKDDISLSNKNENEQMQINDDGNTAMVNKSNKDISNSANPIKDPLIDIYITLLEVIPTRLPSLIALLSIPCAPLTSPSNDKTQNQFISEPLGSLRLNLIKFFSKLIYTISNDNTGDNIYEILNSNRLFHIIIDLFLKHVYNNFLHAQVYVIIRLLINISSIAIKQPNDIWTRTSIDKQYQSEISKSSPYYYANRCSYKLFQSLLKSSEINLFERLLDQYELNVASTKTLTTSSSSDDAVTSAVLHTSFVSPNSGHIAQLLRCLRDHASIFNNYASFFKSDDQQQIDDDTSVIEIRWQAALDYLTDEENKWAAMHHTERAPSNFRINSSASYLAHLTESNDPDDTDETDQQQHHTFHMRKFNKNAAPYNDDDDDDDEIERFDIDDELMKNDETSSERKLSEMKKTSFQLQFPSTFNEQSIWYQQEDMDDMKKSNYDDEDNDNDKIKSTPTLPDLFENHRMQQERASSNESNFEQLCSLRAHDTNNGSGLFPFQSSSTIRDEAVLKDDQFWKNHQIHLINRNNNPHLNQSNTQCINSSSDDDIDGDDDTRFKIDSNIPDDENYFVHTDTEINEIIQPNNMMDIFRRQSSNSNKTNNMIKNSHGDNGLQKDLFTKCQQSNKSQDIIVTHILSAGQPVEQQNCNTLTFIERDEQENGDLNSDSDLLLQNNFSFLIAKGMLKPSPF</sequence>
<dbReference type="Proteomes" id="UP000663834">
    <property type="component" value="Unassembled WGS sequence"/>
</dbReference>
<dbReference type="OrthoDB" id="295029at2759"/>
<reference evidence="5" key="1">
    <citation type="submission" date="2021-02" db="EMBL/GenBank/DDBJ databases">
        <authorList>
            <person name="Nowell W R."/>
        </authorList>
    </citation>
    <scope>NUCLEOTIDE SEQUENCE</scope>
</reference>
<proteinExistence type="inferred from homology"/>
<evidence type="ECO:0000313" key="6">
    <source>
        <dbReference type="EMBL" id="CAF1909330.1"/>
    </source>
</evidence>
<evidence type="ECO:0000313" key="8">
    <source>
        <dbReference type="EMBL" id="CAF2236422.1"/>
    </source>
</evidence>
<dbReference type="GO" id="GO:0019888">
    <property type="term" value="F:protein phosphatase regulator activity"/>
    <property type="evidence" value="ECO:0007669"/>
    <property type="project" value="TreeGrafter"/>
</dbReference>
<dbReference type="Proteomes" id="UP000663842">
    <property type="component" value="Unassembled WGS sequence"/>
</dbReference>
<gene>
    <name evidence="4" type="ORF">CJN711_LOCUS15845</name>
    <name evidence="5" type="ORF">KQP761_LOCUS20476</name>
    <name evidence="6" type="ORF">MBJ925_LOCUS670</name>
    <name evidence="9" type="ORF">UXM345_LOCUS5563</name>
    <name evidence="8" type="ORF">WKI299_LOCUS36290</name>
    <name evidence="7" type="ORF">XDN619_LOCUS1378</name>
</gene>
<dbReference type="EMBL" id="CAJNRE010000041">
    <property type="protein sequence ID" value="CAF1909330.1"/>
    <property type="molecule type" value="Genomic_DNA"/>
</dbReference>
<dbReference type="EMBL" id="CAJNOV010007339">
    <property type="protein sequence ID" value="CAF1278360.1"/>
    <property type="molecule type" value="Genomic_DNA"/>
</dbReference>
<dbReference type="GO" id="GO:0019903">
    <property type="term" value="F:protein phosphatase binding"/>
    <property type="evidence" value="ECO:0007669"/>
    <property type="project" value="InterPro"/>
</dbReference>
<dbReference type="InterPro" id="IPR007587">
    <property type="entry name" value="SAPS"/>
</dbReference>
<organism evidence="5 10">
    <name type="scientific">Rotaria magnacalcarata</name>
    <dbReference type="NCBI Taxonomy" id="392030"/>
    <lineage>
        <taxon>Eukaryota</taxon>
        <taxon>Metazoa</taxon>
        <taxon>Spiralia</taxon>
        <taxon>Gnathifera</taxon>
        <taxon>Rotifera</taxon>
        <taxon>Eurotatoria</taxon>
        <taxon>Bdelloidea</taxon>
        <taxon>Philodinida</taxon>
        <taxon>Philodinidae</taxon>
        <taxon>Rotaria</taxon>
    </lineage>
</organism>
<dbReference type="AlphaFoldDB" id="A0A815ZGA1"/>
<feature type="region of interest" description="Disordered" evidence="3">
    <location>
        <begin position="247"/>
        <end position="269"/>
    </location>
</feature>
<evidence type="ECO:0000256" key="2">
    <source>
        <dbReference type="ARBA" id="ARBA00023306"/>
    </source>
</evidence>
<dbReference type="Proteomes" id="UP000663855">
    <property type="component" value="Unassembled WGS sequence"/>
</dbReference>
<dbReference type="EMBL" id="CAJNRF010017695">
    <property type="protein sequence ID" value="CAF2236422.1"/>
    <property type="molecule type" value="Genomic_DNA"/>
</dbReference>
<name>A0A815ZGA1_9BILA</name>
<evidence type="ECO:0000313" key="9">
    <source>
        <dbReference type="EMBL" id="CAF3814121.1"/>
    </source>
</evidence>
<feature type="compositionally biased region" description="Low complexity" evidence="3">
    <location>
        <begin position="247"/>
        <end position="262"/>
    </location>
</feature>
<feature type="compositionally biased region" description="Acidic residues" evidence="3">
    <location>
        <begin position="700"/>
        <end position="716"/>
    </location>
</feature>
<evidence type="ECO:0000313" key="10">
    <source>
        <dbReference type="Proteomes" id="UP000663834"/>
    </source>
</evidence>
<comment type="caution">
    <text evidence="5">The sequence shown here is derived from an EMBL/GenBank/DDBJ whole genome shotgun (WGS) entry which is preliminary data.</text>
</comment>
<evidence type="ECO:0000313" key="7">
    <source>
        <dbReference type="EMBL" id="CAF1961218.1"/>
    </source>
</evidence>